<reference evidence="8 9" key="1">
    <citation type="submission" date="2025-04" db="UniProtKB">
        <authorList>
            <consortium name="RefSeq"/>
        </authorList>
    </citation>
    <scope>IDENTIFICATION</scope>
    <source>
        <tissue evidence="8 9">Spleen</tissue>
    </source>
</reference>
<name>A0A6P5JIR1_PHACI</name>
<evidence type="ECO:0000256" key="5">
    <source>
        <dbReference type="SAM" id="Coils"/>
    </source>
</evidence>
<gene>
    <name evidence="8 9" type="primary">CEP135</name>
</gene>
<feature type="coiled-coil region" evidence="5">
    <location>
        <begin position="1079"/>
        <end position="1106"/>
    </location>
</feature>
<evidence type="ECO:0000313" key="7">
    <source>
        <dbReference type="Proteomes" id="UP000515140"/>
    </source>
</evidence>
<dbReference type="Proteomes" id="UP000515140">
    <property type="component" value="Unplaced"/>
</dbReference>
<dbReference type="PANTHER" id="PTHR20544">
    <property type="entry name" value="CENTROSOMAL PROTEIN CEP135"/>
    <property type="match status" value="1"/>
</dbReference>
<dbReference type="RefSeq" id="XP_020830977.1">
    <property type="nucleotide sequence ID" value="XM_020975318.1"/>
</dbReference>
<keyword evidence="2" id="KW-0963">Cytoplasm</keyword>
<comment type="subcellular location">
    <subcellularLocation>
        <location evidence="1">Cytoplasm</location>
        <location evidence="1">Cytoskeleton</location>
        <location evidence="1">Microtubule organizing center</location>
        <location evidence="1">Centrosome</location>
        <location evidence="1">Centriole</location>
    </subcellularLocation>
</comment>
<keyword evidence="3" id="KW-0206">Cytoskeleton</keyword>
<dbReference type="Gene3D" id="1.10.287.1490">
    <property type="match status" value="1"/>
</dbReference>
<dbReference type="CTD" id="9662"/>
<dbReference type="GO" id="GO:0005814">
    <property type="term" value="C:centriole"/>
    <property type="evidence" value="ECO:0007669"/>
    <property type="project" value="UniProtKB-SubCell"/>
</dbReference>
<evidence type="ECO:0000256" key="6">
    <source>
        <dbReference type="SAM" id="MobiDB-lite"/>
    </source>
</evidence>
<organism evidence="7 8">
    <name type="scientific">Phascolarctos cinereus</name>
    <name type="common">Koala</name>
    <dbReference type="NCBI Taxonomy" id="38626"/>
    <lineage>
        <taxon>Eukaryota</taxon>
        <taxon>Metazoa</taxon>
        <taxon>Chordata</taxon>
        <taxon>Craniata</taxon>
        <taxon>Vertebrata</taxon>
        <taxon>Euteleostomi</taxon>
        <taxon>Mammalia</taxon>
        <taxon>Metatheria</taxon>
        <taxon>Diprotodontia</taxon>
        <taxon>Phascolarctidae</taxon>
        <taxon>Phascolarctos</taxon>
    </lineage>
</organism>
<dbReference type="CDD" id="cd22292">
    <property type="entry name" value="cc_Cep135_MBD"/>
    <property type="match status" value="1"/>
</dbReference>
<feature type="coiled-coil region" evidence="5">
    <location>
        <begin position="575"/>
        <end position="623"/>
    </location>
</feature>
<keyword evidence="7" id="KW-1185">Reference proteome</keyword>
<evidence type="ECO:0000313" key="9">
    <source>
        <dbReference type="RefSeq" id="XP_020830977.1"/>
    </source>
</evidence>
<evidence type="ECO:0000256" key="3">
    <source>
        <dbReference type="ARBA" id="ARBA00023212"/>
    </source>
</evidence>
<feature type="coiled-coil region" evidence="5">
    <location>
        <begin position="992"/>
        <end position="1029"/>
    </location>
</feature>
<sequence length="1236" mass="143764">MSTVSERKFINIRKRLDQLGYRQPLSVDCLPLVEKLFSDLVHTTESLRKTKLFAGKAEKESANFDYVSEPYKKENARLTRENNELHMDLLRTKEQSEISIKDLKVKLRRIESEMSDLKFLNNQYIHKFKMLEKESKAKNEKIQQLQEKNLHAVVQTPGGKKRNIPFRRQRMQIDQPVPPSGISAYPVPQPNDPYIADLLQVADNRIFELQEEVCHLQSKLVVVENALDNSCKQIELRDQEIERLSVALDGGRSHDVLSLEARNQSNEKLITHLNIQIDFLQQTNRDLENRIQELLDSKKTVTSEVLTLSNKNETLSRRLNEIDHIAHQMERHREEILESTDKQLVEAKLEIKRLHCEIQALEETITKLKMELSLCHKERERLTDEIVLKTDLETVINQIEHEKNRLARKVENFASIERDLVLEIERMKKEYGVMHRRKSPSRLDVFVKSVEEERDHYKKELQRLQKIIKRQSTPARSRRRERSLNIKSPEKGTYISELSIVTKERDELQSMLDRFEKHMGEIQCNVKLLTAERDKLSDLYNQAQHDLCTLRREATYSMPSQDILSLMEKEKETALSDLRLMIVEKEALREKLKNLQELAVMGKSEMEKNMEDLENINYELETERCDLKSKVSMMKETIESLENKLKLQYHELIHVADDSSQQKTALNSLRIINEQLQRAIDDCQHRFVVKSEELQAAQMQIASLEEKITRLTCKITSQDEELVALKNTICVIDKEKDYLQEVVDEKTEKIANSEDNIASKEKAISHLQVTLSEMESAIGQLQDLLNNRERELVSLQRQLDETRIELADIGRAKEIALKENRRLQDDLATMTRENQTISLELEQAVREKEEMKNRVHNYITEVSRCESLMAAKEQENQDLLDKFQMLHSRAEDLQIKAHHAEGESSSIRLELLSVDTDRRHLRERVDILEKEIQEHINAHHAYETQISSMTKALSRLEEKLRCEHDEKASILTDLSSLRELCIKLDSGKEFIARQLASKNMEYERALEEVENAKTEAEVLKKQLSSERITVDNLETLLATNRDKEFHSHITSHEKDSEILQLKDMLTLSQSKLSSHIRETNVLRAKIAQLQSDNEILKRQLTTEQFERERAIQEMRRHGVATTLWTSSPCRSPSRRSPSLRSPLRRSPSHSPDHSHHLDSCSASPYEADFWLFQGPRSRPSVVEEEKGCWVRGLEGQGSAFSLSELGLVGWRGGACDLRETEFAVPWCGRSEKRHGG</sequence>
<dbReference type="SUPFAM" id="SSF57997">
    <property type="entry name" value="Tropomyosin"/>
    <property type="match status" value="2"/>
</dbReference>
<feature type="region of interest" description="Disordered" evidence="6">
    <location>
        <begin position="1122"/>
        <end position="1159"/>
    </location>
</feature>
<evidence type="ECO:0000256" key="4">
    <source>
        <dbReference type="ARBA" id="ARBA00038123"/>
    </source>
</evidence>
<protein>
    <submittedName>
        <fullName evidence="8 9">Centrosomal protein of 135 kDa isoform X1</fullName>
    </submittedName>
</protein>
<evidence type="ECO:0000313" key="8">
    <source>
        <dbReference type="RefSeq" id="XP_020830976.1"/>
    </source>
</evidence>
<feature type="coiled-coil region" evidence="5">
    <location>
        <begin position="270"/>
        <end position="304"/>
    </location>
</feature>
<evidence type="ECO:0000256" key="2">
    <source>
        <dbReference type="ARBA" id="ARBA00022490"/>
    </source>
</evidence>
<feature type="coiled-coil region" evidence="5">
    <location>
        <begin position="666"/>
        <end position="882"/>
    </location>
</feature>
<feature type="coiled-coil region" evidence="5">
    <location>
        <begin position="75"/>
        <end position="148"/>
    </location>
</feature>
<dbReference type="PANTHER" id="PTHR20544:SF1">
    <property type="entry name" value="CENTROSOMAL PROTEIN 135KDA"/>
    <property type="match status" value="1"/>
</dbReference>
<feature type="compositionally biased region" description="Low complexity" evidence="6">
    <location>
        <begin position="1126"/>
        <end position="1141"/>
    </location>
</feature>
<accession>A0A6P5JIR1</accession>
<feature type="coiled-coil region" evidence="5">
    <location>
        <begin position="918"/>
        <end position="966"/>
    </location>
</feature>
<dbReference type="AlphaFoldDB" id="A0A6P5JIR1"/>
<dbReference type="KEGG" id="pcw:110200154"/>
<evidence type="ECO:0000256" key="1">
    <source>
        <dbReference type="ARBA" id="ARBA00004114"/>
    </source>
</evidence>
<keyword evidence="5" id="KW-0175">Coiled coil</keyword>
<dbReference type="GeneID" id="110200154"/>
<feature type="coiled-coil region" evidence="5">
    <location>
        <begin position="337"/>
        <end position="412"/>
    </location>
</feature>
<comment type="similarity">
    <text evidence="4">Belongs to the CEP135/TSGA10 family.</text>
</comment>
<dbReference type="RefSeq" id="XP_020830976.1">
    <property type="nucleotide sequence ID" value="XM_020975317.1"/>
</dbReference>
<proteinExistence type="inferred from homology"/>
<dbReference type="InterPro" id="IPR051877">
    <property type="entry name" value="Centriole_BasalBody_StrucProt"/>
</dbReference>